<keyword evidence="1" id="KW-0732">Signal</keyword>
<dbReference type="Proteomes" id="UP000323567">
    <property type="component" value="Unassembled WGS sequence"/>
</dbReference>
<evidence type="ECO:0000313" key="3">
    <source>
        <dbReference type="EMBL" id="KAA2370582.1"/>
    </source>
</evidence>
<dbReference type="Pfam" id="PF03544">
    <property type="entry name" value="TonB_C"/>
    <property type="match status" value="1"/>
</dbReference>
<organism evidence="3 4">
    <name type="scientific">Alistipes shahii</name>
    <dbReference type="NCBI Taxonomy" id="328814"/>
    <lineage>
        <taxon>Bacteria</taxon>
        <taxon>Pseudomonadati</taxon>
        <taxon>Bacteroidota</taxon>
        <taxon>Bacteroidia</taxon>
        <taxon>Bacteroidales</taxon>
        <taxon>Rikenellaceae</taxon>
        <taxon>Alistipes</taxon>
    </lineage>
</organism>
<evidence type="ECO:0000259" key="2">
    <source>
        <dbReference type="Pfam" id="PF03544"/>
    </source>
</evidence>
<sequence length="248" mass="27739">MKNSLLSILFALLAGTGAVFAQSEVTPPAFNGAVIRVFMTRMAATVEKIAIEQQIPADSISPVVGIALQIDKAGNVAEWRYMDNTQEGRDHAEFAPATAATRRAMEKAYDRLGGTWSPATLADGSPVSYTSRMTIRIPVEKIRRAQDADPLLFMGENPDENFHAWAKMRVRYDGRFTEKGVEGVVHVRFYIEPDGRIAIGEVVQSPDERLTKEVLRVIRSSKGKWTPRKVRGVPQRTAYEYRVNYHNN</sequence>
<proteinExistence type="predicted"/>
<feature type="chain" id="PRO_5022861931" evidence="1">
    <location>
        <begin position="22"/>
        <end position="248"/>
    </location>
</feature>
<evidence type="ECO:0000313" key="4">
    <source>
        <dbReference type="Proteomes" id="UP000323567"/>
    </source>
</evidence>
<reference evidence="3 4" key="1">
    <citation type="journal article" date="2019" name="Nat. Med.">
        <title>A library of human gut bacterial isolates paired with longitudinal multiomics data enables mechanistic microbiome research.</title>
        <authorList>
            <person name="Poyet M."/>
            <person name="Groussin M."/>
            <person name="Gibbons S.M."/>
            <person name="Avila-Pacheco J."/>
            <person name="Jiang X."/>
            <person name="Kearney S.M."/>
            <person name="Perrotta A.R."/>
            <person name="Berdy B."/>
            <person name="Zhao S."/>
            <person name="Lieberman T.D."/>
            <person name="Swanson P.K."/>
            <person name="Smith M."/>
            <person name="Roesemann S."/>
            <person name="Alexander J.E."/>
            <person name="Rich S.A."/>
            <person name="Livny J."/>
            <person name="Vlamakis H."/>
            <person name="Clish C."/>
            <person name="Bullock K."/>
            <person name="Deik A."/>
            <person name="Scott J."/>
            <person name="Pierce K.A."/>
            <person name="Xavier R.J."/>
            <person name="Alm E.J."/>
        </authorList>
    </citation>
    <scope>NUCLEOTIDE SEQUENCE [LARGE SCALE GENOMIC DNA]</scope>
    <source>
        <strain evidence="3 4">BIOML-A2</strain>
    </source>
</reference>
<feature type="domain" description="TonB C-terminal" evidence="2">
    <location>
        <begin position="178"/>
        <end position="245"/>
    </location>
</feature>
<dbReference type="RefSeq" id="WP_149887232.1">
    <property type="nucleotide sequence ID" value="NZ_CAUABS010000020.1"/>
</dbReference>
<dbReference type="GO" id="GO:0055085">
    <property type="term" value="P:transmembrane transport"/>
    <property type="evidence" value="ECO:0007669"/>
    <property type="project" value="InterPro"/>
</dbReference>
<comment type="caution">
    <text evidence="3">The sequence shown here is derived from an EMBL/GenBank/DDBJ whole genome shotgun (WGS) entry which is preliminary data.</text>
</comment>
<gene>
    <name evidence="3" type="ORF">F2Y13_06345</name>
</gene>
<dbReference type="SUPFAM" id="SSF74653">
    <property type="entry name" value="TolA/TonB C-terminal domain"/>
    <property type="match status" value="1"/>
</dbReference>
<dbReference type="Gene3D" id="3.30.1150.10">
    <property type="match status" value="1"/>
</dbReference>
<dbReference type="AlphaFoldDB" id="A0A5B3GBL7"/>
<evidence type="ECO:0000256" key="1">
    <source>
        <dbReference type="SAM" id="SignalP"/>
    </source>
</evidence>
<dbReference type="EMBL" id="VVXK01000007">
    <property type="protein sequence ID" value="KAA2370582.1"/>
    <property type="molecule type" value="Genomic_DNA"/>
</dbReference>
<feature type="signal peptide" evidence="1">
    <location>
        <begin position="1"/>
        <end position="21"/>
    </location>
</feature>
<dbReference type="InterPro" id="IPR037682">
    <property type="entry name" value="TonB_C"/>
</dbReference>
<name>A0A5B3GBL7_9BACT</name>
<protein>
    <submittedName>
        <fullName evidence="3">Energy transducer TonB</fullName>
    </submittedName>
</protein>
<accession>A0A5B3GBL7</accession>